<dbReference type="Gene3D" id="3.10.110.10">
    <property type="entry name" value="Ubiquitin Conjugating Enzyme"/>
    <property type="match status" value="1"/>
</dbReference>
<dbReference type="InterPro" id="IPR001841">
    <property type="entry name" value="Znf_RING"/>
</dbReference>
<evidence type="ECO:0000313" key="7">
    <source>
        <dbReference type="EMBL" id="KAL0272015.1"/>
    </source>
</evidence>
<dbReference type="InterPro" id="IPR006575">
    <property type="entry name" value="RWD_dom"/>
</dbReference>
<keyword evidence="1 3" id="KW-0479">Metal-binding</keyword>
<dbReference type="GO" id="GO:0010468">
    <property type="term" value="P:regulation of gene expression"/>
    <property type="evidence" value="ECO:0007669"/>
    <property type="project" value="UniProtKB-ARBA"/>
</dbReference>
<dbReference type="FunFam" id="3.10.110.10:FF:000050">
    <property type="entry name" value="eIF-2-alpha kinase GCN2"/>
    <property type="match status" value="1"/>
</dbReference>
<dbReference type="PANTHER" id="PTHR13198">
    <property type="entry name" value="RING FINGER PROTEIN 25"/>
    <property type="match status" value="1"/>
</dbReference>
<evidence type="ECO:0000256" key="3">
    <source>
        <dbReference type="PROSITE-ProRule" id="PRU00175"/>
    </source>
</evidence>
<feature type="domain" description="RING-type" evidence="5">
    <location>
        <begin position="122"/>
        <end position="184"/>
    </location>
</feature>
<feature type="domain" description="RWD" evidence="6">
    <location>
        <begin position="7"/>
        <end position="115"/>
    </location>
</feature>
<organism evidence="7">
    <name type="scientific">Menopon gallinae</name>
    <name type="common">poultry shaft louse</name>
    <dbReference type="NCBI Taxonomy" id="328185"/>
    <lineage>
        <taxon>Eukaryota</taxon>
        <taxon>Metazoa</taxon>
        <taxon>Ecdysozoa</taxon>
        <taxon>Arthropoda</taxon>
        <taxon>Hexapoda</taxon>
        <taxon>Insecta</taxon>
        <taxon>Pterygota</taxon>
        <taxon>Neoptera</taxon>
        <taxon>Paraneoptera</taxon>
        <taxon>Psocodea</taxon>
        <taxon>Troctomorpha</taxon>
        <taxon>Phthiraptera</taxon>
        <taxon>Amblycera</taxon>
        <taxon>Menoponidae</taxon>
        <taxon>Menopon</taxon>
    </lineage>
</organism>
<dbReference type="CDD" id="cd16470">
    <property type="entry name" value="RING-H2_RNF25"/>
    <property type="match status" value="1"/>
</dbReference>
<dbReference type="InterPro" id="IPR013083">
    <property type="entry name" value="Znf_RING/FYVE/PHD"/>
</dbReference>
<accession>A0AAW2HPW5</accession>
<keyword evidence="2" id="KW-0862">Zinc</keyword>
<feature type="compositionally biased region" description="Polar residues" evidence="4">
    <location>
        <begin position="256"/>
        <end position="272"/>
    </location>
</feature>
<dbReference type="EMBL" id="JARGDH010000003">
    <property type="protein sequence ID" value="KAL0272015.1"/>
    <property type="molecule type" value="Genomic_DNA"/>
</dbReference>
<dbReference type="PANTHER" id="PTHR13198:SF4">
    <property type="entry name" value="E3 UBIQUITIN-PROTEIN LIGASE RNF25"/>
    <property type="match status" value="1"/>
</dbReference>
<comment type="caution">
    <text evidence="7">The sequence shown here is derived from an EMBL/GenBank/DDBJ whole genome shotgun (WGS) entry which is preliminary data.</text>
</comment>
<dbReference type="CDD" id="cd23818">
    <property type="entry name" value="RWD_RNF25"/>
    <property type="match status" value="1"/>
</dbReference>
<evidence type="ECO:0000256" key="4">
    <source>
        <dbReference type="SAM" id="MobiDB-lite"/>
    </source>
</evidence>
<dbReference type="SMART" id="SM00591">
    <property type="entry name" value="RWD"/>
    <property type="match status" value="1"/>
</dbReference>
<sequence length="307" mass="34351">MNERVEEEVEALKAILMEEVIITTNEDGTVIIETDILPATASDHSSQYVRITLVATLPIGYPDVSPNVELKNPRGLDESVIEVMKNEIKSKADSLIGEPVIFELIAVARDHLTTSNVPSCHCVICLYGFSENDHFIKTQCYHYFHSHCLVCHIIASERIFVEEQEKLPAWQRTNSFQRRCPVCREVISVDMEALSKAAPPVERENARNFELDENLLSLQKKMAALFKHQKSRGGIIDLEAEESKLLLVTDSEPAENETSPGPSVHQTVGSTCETDESSRRSVSRGRGHRGAFAAARKSRGHFYSTSR</sequence>
<evidence type="ECO:0000259" key="5">
    <source>
        <dbReference type="PROSITE" id="PS50089"/>
    </source>
</evidence>
<dbReference type="InterPro" id="IPR039133">
    <property type="entry name" value="RNF25"/>
</dbReference>
<evidence type="ECO:0008006" key="8">
    <source>
        <dbReference type="Google" id="ProtNLM"/>
    </source>
</evidence>
<dbReference type="AlphaFoldDB" id="A0AAW2HPW5"/>
<dbReference type="Gene3D" id="3.30.40.10">
    <property type="entry name" value="Zinc/RING finger domain, C3HC4 (zinc finger)"/>
    <property type="match status" value="1"/>
</dbReference>
<dbReference type="SUPFAM" id="SSF57850">
    <property type="entry name" value="RING/U-box"/>
    <property type="match status" value="1"/>
</dbReference>
<dbReference type="GO" id="GO:0051246">
    <property type="term" value="P:regulation of protein metabolic process"/>
    <property type="evidence" value="ECO:0007669"/>
    <property type="project" value="UniProtKB-ARBA"/>
</dbReference>
<dbReference type="GO" id="GO:0033554">
    <property type="term" value="P:cellular response to stress"/>
    <property type="evidence" value="ECO:0007669"/>
    <property type="project" value="UniProtKB-ARBA"/>
</dbReference>
<dbReference type="FunFam" id="3.30.40.10:FF:000215">
    <property type="entry name" value="E3 ubiquitin-protein ligase RNF25"/>
    <property type="match status" value="1"/>
</dbReference>
<dbReference type="InterPro" id="IPR016135">
    <property type="entry name" value="UBQ-conjugating_enzyme/RWD"/>
</dbReference>
<dbReference type="SUPFAM" id="SSF54495">
    <property type="entry name" value="UBC-like"/>
    <property type="match status" value="1"/>
</dbReference>
<dbReference type="GO" id="GO:0005634">
    <property type="term" value="C:nucleus"/>
    <property type="evidence" value="ECO:0007669"/>
    <property type="project" value="TreeGrafter"/>
</dbReference>
<evidence type="ECO:0000259" key="6">
    <source>
        <dbReference type="PROSITE" id="PS50908"/>
    </source>
</evidence>
<dbReference type="Pfam" id="PF05773">
    <property type="entry name" value="RWD"/>
    <property type="match status" value="1"/>
</dbReference>
<dbReference type="PROSITE" id="PS50089">
    <property type="entry name" value="ZF_RING_2"/>
    <property type="match status" value="1"/>
</dbReference>
<dbReference type="SMART" id="SM00184">
    <property type="entry name" value="RING"/>
    <property type="match status" value="1"/>
</dbReference>
<name>A0AAW2HPW5_9NEOP</name>
<dbReference type="GO" id="GO:0061630">
    <property type="term" value="F:ubiquitin protein ligase activity"/>
    <property type="evidence" value="ECO:0007669"/>
    <property type="project" value="InterPro"/>
</dbReference>
<gene>
    <name evidence="7" type="ORF">PYX00_005153</name>
</gene>
<evidence type="ECO:0000256" key="2">
    <source>
        <dbReference type="ARBA" id="ARBA00022833"/>
    </source>
</evidence>
<dbReference type="GO" id="GO:0008270">
    <property type="term" value="F:zinc ion binding"/>
    <property type="evidence" value="ECO:0007669"/>
    <property type="project" value="UniProtKB-KW"/>
</dbReference>
<evidence type="ECO:0000256" key="1">
    <source>
        <dbReference type="ARBA" id="ARBA00022771"/>
    </source>
</evidence>
<keyword evidence="1 3" id="KW-0863">Zinc-finger</keyword>
<reference evidence="7" key="1">
    <citation type="journal article" date="2024" name="Gigascience">
        <title>Chromosome-level genome of the poultry shaft louse Menopon gallinae provides insight into the host-switching and adaptive evolution of parasitic lice.</title>
        <authorList>
            <person name="Xu Y."/>
            <person name="Ma L."/>
            <person name="Liu S."/>
            <person name="Liang Y."/>
            <person name="Liu Q."/>
            <person name="He Z."/>
            <person name="Tian L."/>
            <person name="Duan Y."/>
            <person name="Cai W."/>
            <person name="Li H."/>
            <person name="Song F."/>
        </authorList>
    </citation>
    <scope>NUCLEOTIDE SEQUENCE</scope>
    <source>
        <strain evidence="7">Cailab_2023a</strain>
    </source>
</reference>
<dbReference type="PROSITE" id="PS50908">
    <property type="entry name" value="RWD"/>
    <property type="match status" value="1"/>
</dbReference>
<protein>
    <recommendedName>
        <fullName evidence="8">E3 ubiquitin-protein ligase RNF25</fullName>
    </recommendedName>
</protein>
<dbReference type="GO" id="GO:0016567">
    <property type="term" value="P:protein ubiquitination"/>
    <property type="evidence" value="ECO:0007669"/>
    <property type="project" value="TreeGrafter"/>
</dbReference>
<proteinExistence type="predicted"/>
<dbReference type="GO" id="GO:0009893">
    <property type="term" value="P:positive regulation of metabolic process"/>
    <property type="evidence" value="ECO:0007669"/>
    <property type="project" value="UniProtKB-ARBA"/>
</dbReference>
<feature type="region of interest" description="Disordered" evidence="4">
    <location>
        <begin position="251"/>
        <end position="307"/>
    </location>
</feature>